<dbReference type="PROSITE" id="PS51318">
    <property type="entry name" value="TAT"/>
    <property type="match status" value="1"/>
</dbReference>
<sequence length="396" mass="42820">MTQHTPSRLLHRRSILAGLAAAGLLPLAAVTGKNLFSADRQSAEPGEVWFSAAIVGNDGFGAAWHNRAGHVDGHVPTDFRGHGAALHPTRLNSALLFARRPGYMGIEVDLASGELVNQFHCAQGRHLYGHGCFSADGKVLFTTEADIEGGVGKIGIRDADTYQLLGEYDSYGVGPHELRLMPDGKTLVVANGGLLTRPDTGRRVLNLDTMDSSLVYIDTHSGELVDQVRVAEPKASLRHLDVANDGTVAVAIQVQREATHHTDLVPLAITHRRGEPARALHEPQPVLARLQDYMGSVAISNTSRRVGFTSPRGNLAVFWDIDSGEFVGQHSMRDVCGLATDPSQSRFILSSSSGQMRVLDSSTLQEQREQRVNAAGLHWDNHMVVTQLGEHKPING</sequence>
<dbReference type="InterPro" id="IPR008311">
    <property type="entry name" value="UCP028101"/>
</dbReference>
<dbReference type="RefSeq" id="WP_198571077.1">
    <property type="nucleotide sequence ID" value="NZ_CP066167.1"/>
</dbReference>
<dbReference type="InterPro" id="IPR011044">
    <property type="entry name" value="Quino_amine_DH_bsu"/>
</dbReference>
<dbReference type="PIRSF" id="PIRSF028101">
    <property type="entry name" value="UCP028101"/>
    <property type="match status" value="1"/>
</dbReference>
<proteinExistence type="predicted"/>
<organism evidence="1 2">
    <name type="scientific">Spongiibacter nanhainus</name>
    <dbReference type="NCBI Taxonomy" id="2794344"/>
    <lineage>
        <taxon>Bacteria</taxon>
        <taxon>Pseudomonadati</taxon>
        <taxon>Pseudomonadota</taxon>
        <taxon>Gammaproteobacteria</taxon>
        <taxon>Cellvibrionales</taxon>
        <taxon>Spongiibacteraceae</taxon>
        <taxon>Spongiibacter</taxon>
    </lineage>
</organism>
<dbReference type="AlphaFoldDB" id="A0A7T4UR99"/>
<gene>
    <name evidence="1" type="ORF">I6N98_07005</name>
</gene>
<protein>
    <submittedName>
        <fullName evidence="1">DUF1513 domain-containing protein</fullName>
    </submittedName>
</protein>
<evidence type="ECO:0000313" key="2">
    <source>
        <dbReference type="Proteomes" id="UP000596063"/>
    </source>
</evidence>
<accession>A0A7T4UR99</accession>
<keyword evidence="2" id="KW-1185">Reference proteome</keyword>
<dbReference type="Gene3D" id="2.130.10.10">
    <property type="entry name" value="YVTN repeat-like/Quinoprotein amine dehydrogenase"/>
    <property type="match status" value="1"/>
</dbReference>
<dbReference type="Proteomes" id="UP000596063">
    <property type="component" value="Chromosome"/>
</dbReference>
<dbReference type="SUPFAM" id="SSF50969">
    <property type="entry name" value="YVTN repeat-like/Quinoprotein amine dehydrogenase"/>
    <property type="match status" value="1"/>
</dbReference>
<reference evidence="1 2" key="1">
    <citation type="submission" date="2020-12" db="EMBL/GenBank/DDBJ databases">
        <authorList>
            <person name="Shan Y."/>
        </authorList>
    </citation>
    <scope>NUCLEOTIDE SEQUENCE [LARGE SCALE GENOMIC DNA]</scope>
    <source>
        <strain evidence="2">csc3.9</strain>
    </source>
</reference>
<dbReference type="InterPro" id="IPR015943">
    <property type="entry name" value="WD40/YVTN_repeat-like_dom_sf"/>
</dbReference>
<dbReference type="Pfam" id="PF07433">
    <property type="entry name" value="DUF1513"/>
    <property type="match status" value="1"/>
</dbReference>
<evidence type="ECO:0000313" key="1">
    <source>
        <dbReference type="EMBL" id="QQD19593.1"/>
    </source>
</evidence>
<name>A0A7T4UR99_9GAMM</name>
<dbReference type="KEGG" id="snan:I6N98_07005"/>
<dbReference type="InterPro" id="IPR006311">
    <property type="entry name" value="TAT_signal"/>
</dbReference>
<dbReference type="EMBL" id="CP066167">
    <property type="protein sequence ID" value="QQD19593.1"/>
    <property type="molecule type" value="Genomic_DNA"/>
</dbReference>